<dbReference type="GO" id="GO:0000287">
    <property type="term" value="F:magnesium ion binding"/>
    <property type="evidence" value="ECO:0007669"/>
    <property type="project" value="InterPro"/>
</dbReference>
<dbReference type="InterPro" id="IPR008822">
    <property type="entry name" value="Endonuclease_RusA-like"/>
</dbReference>
<dbReference type="Pfam" id="PF05866">
    <property type="entry name" value="RusA"/>
    <property type="match status" value="1"/>
</dbReference>
<accession>A0A4Q5AJQ2</accession>
<dbReference type="Proteomes" id="UP000291920">
    <property type="component" value="Unassembled WGS sequence"/>
</dbReference>
<comment type="caution">
    <text evidence="1">The sequence shown here is derived from an EMBL/GenBank/DDBJ whole genome shotgun (WGS) entry which is preliminary data.</text>
</comment>
<proteinExistence type="predicted"/>
<evidence type="ECO:0000313" key="1">
    <source>
        <dbReference type="EMBL" id="RYQ30007.1"/>
    </source>
</evidence>
<evidence type="ECO:0000313" key="2">
    <source>
        <dbReference type="Proteomes" id="UP000291920"/>
    </source>
</evidence>
<reference evidence="1 2" key="1">
    <citation type="submission" date="2018-12" db="EMBL/GenBank/DDBJ databases">
        <title>Unveiling genomic diversity among members of the Bifidobacterium pseudolongum species, a widely distributed gut commensal of the animal kingdom.</title>
        <authorList>
            <person name="Lugli G.A."/>
            <person name="Duranti S."/>
            <person name="Albert K."/>
            <person name="Mancabelli L."/>
            <person name="Napoli S."/>
            <person name="Viappiani A."/>
            <person name="Anzalone R."/>
            <person name="Longhi G."/>
            <person name="Milani C."/>
            <person name="Turroni F."/>
            <person name="Alessandri G."/>
            <person name="Sela D.A."/>
            <person name="Van Sinderen D."/>
            <person name="Ventura M."/>
        </authorList>
    </citation>
    <scope>NUCLEOTIDE SEQUENCE [LARGE SCALE GENOMIC DNA]</scope>
    <source>
        <strain evidence="1 2">2017B</strain>
    </source>
</reference>
<dbReference type="SUPFAM" id="SSF103084">
    <property type="entry name" value="Holliday junction resolvase RusA"/>
    <property type="match status" value="1"/>
</dbReference>
<dbReference type="GO" id="GO:0006281">
    <property type="term" value="P:DNA repair"/>
    <property type="evidence" value="ECO:0007669"/>
    <property type="project" value="InterPro"/>
</dbReference>
<dbReference type="Gene3D" id="3.30.1330.70">
    <property type="entry name" value="Holliday junction resolvase RusA"/>
    <property type="match status" value="1"/>
</dbReference>
<dbReference type="AlphaFoldDB" id="A0A4Q5AJQ2"/>
<name>A0A4Q5AJQ2_9BIFI</name>
<gene>
    <name evidence="1" type="ORF">PG2017B_1290</name>
</gene>
<protein>
    <submittedName>
        <fullName evidence="1">Holliday junction resolvase</fullName>
    </submittedName>
</protein>
<dbReference type="InterPro" id="IPR036614">
    <property type="entry name" value="RusA-like_sf"/>
</dbReference>
<sequence length="161" mass="17861">MTCMCPAGASPVLSCHVDGIPATKGSYKPVRNRRTGKTLLVGMNKNEHQWRAHVAETLRSQWFALHRTSTMPRLDAPLCVHAIFLLPRPKSVRPTARPWPSVAPDIDKLSRCLLDAITDSELIHDDGRVIHLDAVKHYAPTPYTVGVDLTIHTIATEEEPS</sequence>
<organism evidence="1 2">
    <name type="scientific">Bifidobacterium pseudolongum subsp. globosum</name>
    <dbReference type="NCBI Taxonomy" id="1690"/>
    <lineage>
        <taxon>Bacteria</taxon>
        <taxon>Bacillati</taxon>
        <taxon>Actinomycetota</taxon>
        <taxon>Actinomycetes</taxon>
        <taxon>Bifidobacteriales</taxon>
        <taxon>Bifidobacteriaceae</taxon>
        <taxon>Bifidobacterium</taxon>
    </lineage>
</organism>
<dbReference type="RefSeq" id="WP_129871005.1">
    <property type="nucleotide sequence ID" value="NZ_RYUO01000003.1"/>
</dbReference>
<dbReference type="EMBL" id="RYUT01000003">
    <property type="protein sequence ID" value="RYQ30007.1"/>
    <property type="molecule type" value="Genomic_DNA"/>
</dbReference>
<dbReference type="GO" id="GO:0006310">
    <property type="term" value="P:DNA recombination"/>
    <property type="evidence" value="ECO:0007669"/>
    <property type="project" value="InterPro"/>
</dbReference>